<feature type="compositionally biased region" description="Basic and acidic residues" evidence="1">
    <location>
        <begin position="327"/>
        <end position="345"/>
    </location>
</feature>
<gene>
    <name evidence="3" type="primary">LOC106469659</name>
</gene>
<feature type="region of interest" description="Disordered" evidence="1">
    <location>
        <begin position="592"/>
        <end position="620"/>
    </location>
</feature>
<evidence type="ECO:0000313" key="2">
    <source>
        <dbReference type="Proteomes" id="UP000694941"/>
    </source>
</evidence>
<protein>
    <submittedName>
        <fullName evidence="3">GPI-anchored protein pfl2</fullName>
    </submittedName>
</protein>
<keyword evidence="2" id="KW-1185">Reference proteome</keyword>
<feature type="region of interest" description="Disordered" evidence="1">
    <location>
        <begin position="22"/>
        <end position="49"/>
    </location>
</feature>
<sequence>MPYSPISPSRSPIPQCNILDSQYDLVSPSPSSLSQSDTPTDEQEGVDTAIFNTSLTCSSPFGLSEAQNSQKTPVEISPPPLLCRQPQLTCTLKLEESKAEKQNHHQNFSSKPRKHGSSTDRSFQQDACEKSPSSKVLNGLVLNLGSLLASKSPKGSPKHEEMKLKRQKRKQNSSFSFCESSLPKKHCYSPLSSAPDSGFESLGSVSQSSGPPSAGSLSAADASPGENGISSTVGGVSPTSVVEHLENLTRSEAKLDLLATEDGSGKHTEQTRGRHWQAKINSRFDKLLALASNPSDSQQKESLKSEKRGNVYHSSRKNTSKGTTSHQEPKKWVVDSIKHGDHKSSSQDNSVSITFKAVSPSTRITSLGHRTRDHHHHHRGSSPTRLRHRKTSSPHLPRKGPRTPPYTPPRSPSASPDHLTMSRTPVSPYHCHSPISSVDSPCSRRSRSRSVSPPCYGHEPGLHFSHAYSESRSRSGSDSSMDSTTSLGNGGCSKSQRHHKHYRSSEKSHSKKKSERCQRGSTVTVSSRKDNKTNGTGVGIENSLLQPVCSTGTKSHPAYMGGLPIISMGNFQSQNIHYTGQLVFHHSSAVSVGETVNPPLPPGPPSQPPPPPLSSSSDIPTGTFAFAVGSAQSSAVVPQVNLATIPLATGGVQPIIPMMVDFSVPPPNFNMPPPTSSAYVLPSQALPDFSVPTLNRESSSTASNLQLNSSVNGTITNGLTQSAIRDQVPLGLQPNIPPSQIFPVNSQLAQPRPSSQNAPLLLTEQVSRKKTPLTEMLLPISGYNHTHVYSTVSHPALSLLMSNEPQKDTRSVPTANMDMVSSAQDYRSLSSHKLGHRSIVRRSGSNCIQQHQGIHQLTTSSVVKTS</sequence>
<name>A0ABM1BNL1_LIMPO</name>
<feature type="compositionally biased region" description="Pro residues" evidence="1">
    <location>
        <begin position="402"/>
        <end position="411"/>
    </location>
</feature>
<dbReference type="RefSeq" id="XP_013785613.1">
    <property type="nucleotide sequence ID" value="XM_013930159.1"/>
</dbReference>
<feature type="region of interest" description="Disordered" evidence="1">
    <location>
        <begin position="468"/>
        <end position="540"/>
    </location>
</feature>
<organism evidence="2 3">
    <name type="scientific">Limulus polyphemus</name>
    <name type="common">Atlantic horseshoe crab</name>
    <dbReference type="NCBI Taxonomy" id="6850"/>
    <lineage>
        <taxon>Eukaryota</taxon>
        <taxon>Metazoa</taxon>
        <taxon>Ecdysozoa</taxon>
        <taxon>Arthropoda</taxon>
        <taxon>Chelicerata</taxon>
        <taxon>Merostomata</taxon>
        <taxon>Xiphosura</taxon>
        <taxon>Limulidae</taxon>
        <taxon>Limulus</taxon>
    </lineage>
</organism>
<feature type="region of interest" description="Disordered" evidence="1">
    <location>
        <begin position="198"/>
        <end position="237"/>
    </location>
</feature>
<proteinExistence type="predicted"/>
<evidence type="ECO:0000256" key="1">
    <source>
        <dbReference type="SAM" id="MobiDB-lite"/>
    </source>
</evidence>
<accession>A0ABM1BNL1</accession>
<feature type="region of interest" description="Disordered" evidence="1">
    <location>
        <begin position="292"/>
        <end position="456"/>
    </location>
</feature>
<reference evidence="3" key="1">
    <citation type="submission" date="2025-08" db="UniProtKB">
        <authorList>
            <consortium name="RefSeq"/>
        </authorList>
    </citation>
    <scope>IDENTIFICATION</scope>
    <source>
        <tissue evidence="3">Muscle</tissue>
    </source>
</reference>
<feature type="compositionally biased region" description="Basic and acidic residues" evidence="1">
    <location>
        <begin position="298"/>
        <end position="309"/>
    </location>
</feature>
<feature type="compositionally biased region" description="Polar residues" evidence="1">
    <location>
        <begin position="346"/>
        <end position="365"/>
    </location>
</feature>
<feature type="region of interest" description="Disordered" evidence="1">
    <location>
        <begin position="97"/>
        <end position="131"/>
    </location>
</feature>
<feature type="compositionally biased region" description="Low complexity" evidence="1">
    <location>
        <begin position="436"/>
        <end position="455"/>
    </location>
</feature>
<feature type="compositionally biased region" description="Basic residues" evidence="1">
    <location>
        <begin position="369"/>
        <end position="401"/>
    </location>
</feature>
<feature type="compositionally biased region" description="Low complexity" evidence="1">
    <location>
        <begin position="476"/>
        <end position="486"/>
    </location>
</feature>
<dbReference type="GeneID" id="106469659"/>
<feature type="compositionally biased region" description="Pro residues" evidence="1">
    <location>
        <begin position="598"/>
        <end position="613"/>
    </location>
</feature>
<dbReference type="Proteomes" id="UP000694941">
    <property type="component" value="Unplaced"/>
</dbReference>
<evidence type="ECO:0000313" key="3">
    <source>
        <dbReference type="RefSeq" id="XP_013785613.1"/>
    </source>
</evidence>
<feature type="compositionally biased region" description="Low complexity" evidence="1">
    <location>
        <begin position="24"/>
        <end position="38"/>
    </location>
</feature>
<feature type="region of interest" description="Disordered" evidence="1">
    <location>
        <begin position="148"/>
        <end position="183"/>
    </location>
</feature>